<organism evidence="1 2">
    <name type="scientific">Melastoma candidum</name>
    <dbReference type="NCBI Taxonomy" id="119954"/>
    <lineage>
        <taxon>Eukaryota</taxon>
        <taxon>Viridiplantae</taxon>
        <taxon>Streptophyta</taxon>
        <taxon>Embryophyta</taxon>
        <taxon>Tracheophyta</taxon>
        <taxon>Spermatophyta</taxon>
        <taxon>Magnoliopsida</taxon>
        <taxon>eudicotyledons</taxon>
        <taxon>Gunneridae</taxon>
        <taxon>Pentapetalae</taxon>
        <taxon>rosids</taxon>
        <taxon>malvids</taxon>
        <taxon>Myrtales</taxon>
        <taxon>Melastomataceae</taxon>
        <taxon>Melastomatoideae</taxon>
        <taxon>Melastomateae</taxon>
        <taxon>Melastoma</taxon>
    </lineage>
</organism>
<comment type="caution">
    <text evidence="1">The sequence shown here is derived from an EMBL/GenBank/DDBJ whole genome shotgun (WGS) entry which is preliminary data.</text>
</comment>
<dbReference type="Proteomes" id="UP001057402">
    <property type="component" value="Chromosome 9"/>
</dbReference>
<accession>A0ACB9MNN3</accession>
<evidence type="ECO:0000313" key="2">
    <source>
        <dbReference type="Proteomes" id="UP001057402"/>
    </source>
</evidence>
<proteinExistence type="predicted"/>
<reference evidence="2" key="1">
    <citation type="journal article" date="2023" name="Front. Plant Sci.">
        <title>Chromosomal-level genome assembly of Melastoma candidum provides insights into trichome evolution.</title>
        <authorList>
            <person name="Zhong Y."/>
            <person name="Wu W."/>
            <person name="Sun C."/>
            <person name="Zou P."/>
            <person name="Liu Y."/>
            <person name="Dai S."/>
            <person name="Zhou R."/>
        </authorList>
    </citation>
    <scope>NUCLEOTIDE SEQUENCE [LARGE SCALE GENOMIC DNA]</scope>
</reference>
<evidence type="ECO:0000313" key="1">
    <source>
        <dbReference type="EMBL" id="KAI4325948.1"/>
    </source>
</evidence>
<protein>
    <submittedName>
        <fullName evidence="1">Uncharacterized protein</fullName>
    </submittedName>
</protein>
<gene>
    <name evidence="1" type="ORF">MLD38_031306</name>
</gene>
<dbReference type="EMBL" id="CM042888">
    <property type="protein sequence ID" value="KAI4325948.1"/>
    <property type="molecule type" value="Genomic_DNA"/>
</dbReference>
<keyword evidence="2" id="KW-1185">Reference proteome</keyword>
<sequence>MSQPRPIFIIFFFTPSLLLLLLLELLPIHIQSTTPQGISFPSDLPTIPRFRRLLSHSPGLGNDDEDGATLLQKPPTKKNKPSSSPSTPKNQSLSEVVLSKRSTTSSPFSSMNHTAEAFPSSKNFTKTLKPKVPGVGGKNSSKLSKVVGGGDAVTKIELKKLNTTAAAKAAKKLNSTAKATDSGKPGKDFGKKSLDLAAKKPTLEKAAKKVDKESKGLESAKKSDMAKAEKKADPEKKKKIQKKQASGFDLYGSGVGDAGEDEDDLVSQFRDLAAEFHRTLLPDLERISAASKAYVGKANERIAKNFRPYVGKRYASTAAAAASFAFVVVPLIIVSLIVRHMKDHLSVQRTAVFAHIYLAVYFSILCVSALLTGVEPLRFFDATAHLTYAFLQVIQMVGYTLYLLLLFLYLVRAFVMGISPSLKLLVLVQAVVGYAIGIHYYVAVFHRAVSHQPPKTSWKVHGVYAACFTVACFLARAAEHRKKAYLEGDGEGDKQS</sequence>
<name>A0ACB9MNN3_9MYRT</name>